<dbReference type="Gene3D" id="1.20.910.10">
    <property type="entry name" value="Heme oxygenase-like"/>
    <property type="match status" value="1"/>
</dbReference>
<reference evidence="3 4" key="1">
    <citation type="submission" date="2020-08" db="EMBL/GenBank/DDBJ databases">
        <title>Genomic Encyclopedia of Type Strains, Phase IV (KMG-IV): sequencing the most valuable type-strain genomes for metagenomic binning, comparative biology and taxonomic classification.</title>
        <authorList>
            <person name="Goeker M."/>
        </authorList>
    </citation>
    <scope>NUCLEOTIDE SEQUENCE [LARGE SCALE GENOMIC DNA]</scope>
    <source>
        <strain evidence="3 4">DSM 104969</strain>
    </source>
</reference>
<evidence type="ECO:0000259" key="2">
    <source>
        <dbReference type="Pfam" id="PF03070"/>
    </source>
</evidence>
<dbReference type="GO" id="GO:0005829">
    <property type="term" value="C:cytosol"/>
    <property type="evidence" value="ECO:0007669"/>
    <property type="project" value="TreeGrafter"/>
</dbReference>
<dbReference type="AlphaFoldDB" id="A0A840CSJ5"/>
<dbReference type="PANTHER" id="PTHR43198">
    <property type="entry name" value="BIFUNCTIONAL TH2 PROTEIN"/>
    <property type="match status" value="1"/>
</dbReference>
<comment type="caution">
    <text evidence="3">The sequence shown here is derived from an EMBL/GenBank/DDBJ whole genome shotgun (WGS) entry which is preliminary data.</text>
</comment>
<organism evidence="3 4">
    <name type="scientific">Dysgonomonas hofstadii</name>
    <dbReference type="NCBI Taxonomy" id="637886"/>
    <lineage>
        <taxon>Bacteria</taxon>
        <taxon>Pseudomonadati</taxon>
        <taxon>Bacteroidota</taxon>
        <taxon>Bacteroidia</taxon>
        <taxon>Bacteroidales</taxon>
        <taxon>Dysgonomonadaceae</taxon>
        <taxon>Dysgonomonas</taxon>
    </lineage>
</organism>
<dbReference type="GO" id="GO:0050334">
    <property type="term" value="F:thiaminase activity"/>
    <property type="evidence" value="ECO:0007669"/>
    <property type="project" value="UniProtKB-EC"/>
</dbReference>
<feature type="domain" description="Thiaminase-2/PQQC" evidence="2">
    <location>
        <begin position="8"/>
        <end position="211"/>
    </location>
</feature>
<dbReference type="RefSeq" id="WP_183308840.1">
    <property type="nucleotide sequence ID" value="NZ_JACIEP010000020.1"/>
</dbReference>
<dbReference type="GO" id="GO:0009229">
    <property type="term" value="P:thiamine diphosphate biosynthetic process"/>
    <property type="evidence" value="ECO:0007669"/>
    <property type="project" value="UniProtKB-UniPathway"/>
</dbReference>
<comment type="function">
    <text evidence="1">Catalyzes an amino-pyrimidine hydrolysis reaction at the C5' of the pyrimidine moiety of thiamine compounds, a reaction that is part of a thiamine salvage pathway.</text>
</comment>
<dbReference type="Proteomes" id="UP000555103">
    <property type="component" value="Unassembled WGS sequence"/>
</dbReference>
<dbReference type="PANTHER" id="PTHR43198:SF2">
    <property type="entry name" value="SI:CH1073-67J19.1-RELATED"/>
    <property type="match status" value="1"/>
</dbReference>
<dbReference type="CDD" id="cd19365">
    <property type="entry name" value="TenA_C-like"/>
    <property type="match status" value="1"/>
</dbReference>
<dbReference type="InterPro" id="IPR016084">
    <property type="entry name" value="Haem_Oase-like_multi-hlx"/>
</dbReference>
<dbReference type="EMBL" id="JACIEP010000020">
    <property type="protein sequence ID" value="MBB4038001.1"/>
    <property type="molecule type" value="Genomic_DNA"/>
</dbReference>
<evidence type="ECO:0000313" key="4">
    <source>
        <dbReference type="Proteomes" id="UP000555103"/>
    </source>
</evidence>
<gene>
    <name evidence="3" type="ORF">GGR21_003927</name>
</gene>
<dbReference type="EC" id="3.5.99.2" evidence="1"/>
<dbReference type="InterPro" id="IPR027574">
    <property type="entry name" value="Thiaminase_II"/>
</dbReference>
<accession>A0A840CSJ5</accession>
<dbReference type="GO" id="GO:0009228">
    <property type="term" value="P:thiamine biosynthetic process"/>
    <property type="evidence" value="ECO:0007669"/>
    <property type="project" value="UniProtKB-KW"/>
</dbReference>
<dbReference type="Pfam" id="PF03070">
    <property type="entry name" value="TENA_THI-4"/>
    <property type="match status" value="1"/>
</dbReference>
<comment type="catalytic activity">
    <reaction evidence="1">
        <text>4-amino-5-aminomethyl-2-methylpyrimidine + H2O = 4-amino-5-hydroxymethyl-2-methylpyrimidine + NH4(+)</text>
        <dbReference type="Rhea" id="RHEA:31799"/>
        <dbReference type="ChEBI" id="CHEBI:15377"/>
        <dbReference type="ChEBI" id="CHEBI:16892"/>
        <dbReference type="ChEBI" id="CHEBI:28938"/>
        <dbReference type="ChEBI" id="CHEBI:63416"/>
        <dbReference type="EC" id="3.5.99.2"/>
    </reaction>
</comment>
<protein>
    <recommendedName>
        <fullName evidence="1">Aminopyrimidine aminohydrolase</fullName>
        <ecNumber evidence="1">3.5.99.2</ecNumber>
    </recommendedName>
</protein>
<dbReference type="InterPro" id="IPR050967">
    <property type="entry name" value="Thiamine_Salvage_TenA"/>
</dbReference>
<dbReference type="SUPFAM" id="SSF48613">
    <property type="entry name" value="Heme oxygenase-like"/>
    <property type="match status" value="1"/>
</dbReference>
<name>A0A840CSJ5_9BACT</name>
<keyword evidence="1 3" id="KW-0378">Hydrolase</keyword>
<comment type="pathway">
    <text evidence="1">Cofactor biosynthesis; thiamine diphosphate biosynthesis.</text>
</comment>
<comment type="similarity">
    <text evidence="1">Belongs to the TenA family.</text>
</comment>
<evidence type="ECO:0000256" key="1">
    <source>
        <dbReference type="RuleBase" id="RU363093"/>
    </source>
</evidence>
<comment type="catalytic activity">
    <reaction evidence="1">
        <text>thiamine + H2O = 5-(2-hydroxyethyl)-4-methylthiazole + 4-amino-5-hydroxymethyl-2-methylpyrimidine + H(+)</text>
        <dbReference type="Rhea" id="RHEA:17509"/>
        <dbReference type="ChEBI" id="CHEBI:15377"/>
        <dbReference type="ChEBI" id="CHEBI:15378"/>
        <dbReference type="ChEBI" id="CHEBI:16892"/>
        <dbReference type="ChEBI" id="CHEBI:17957"/>
        <dbReference type="ChEBI" id="CHEBI:18385"/>
        <dbReference type="EC" id="3.5.99.2"/>
    </reaction>
</comment>
<keyword evidence="1" id="KW-0784">Thiamine biosynthesis</keyword>
<evidence type="ECO:0000313" key="3">
    <source>
        <dbReference type="EMBL" id="MBB4038001.1"/>
    </source>
</evidence>
<sequence>MKWSETAWKKAEPVYKQILEQPFIQELIDGSLDKEKFTFYIQQDALYLAEYGKVLTGIASKLSKPEHIEAFIHFAGDSIAVEKALHESFVSKTESNIKSEASPSCLLYISYLLRQLANSPVEVIVAAVLPCFWIYKEVGDYILANQTKGHNPYQSWIDTYGGEAFEDSVKTAIAICDELAEKCTEEQRKAMTTAYVMCSKMEWLFWDSAWRLEKWTI</sequence>
<dbReference type="InterPro" id="IPR004305">
    <property type="entry name" value="Thiaminase-2/PQQC"/>
</dbReference>
<dbReference type="NCBIfam" id="TIGR04306">
    <property type="entry name" value="salvage_TenA"/>
    <property type="match status" value="1"/>
</dbReference>
<dbReference type="UniPathway" id="UPA00060"/>
<keyword evidence="4" id="KW-1185">Reference proteome</keyword>
<proteinExistence type="inferred from homology"/>